<keyword evidence="1" id="KW-0677">Repeat</keyword>
<evidence type="ECO:0000259" key="2">
    <source>
        <dbReference type="Pfam" id="PF22939"/>
    </source>
</evidence>
<dbReference type="InterPro" id="IPR011044">
    <property type="entry name" value="Quino_amine_DH_bsu"/>
</dbReference>
<proteinExistence type="predicted"/>
<protein>
    <submittedName>
        <fullName evidence="4">Vegetative incompatibility protein HET-E-1</fullName>
    </submittedName>
</protein>
<dbReference type="OrthoDB" id="194358at2759"/>
<dbReference type="Pfam" id="PF24883">
    <property type="entry name" value="NPHP3_N"/>
    <property type="match status" value="1"/>
</dbReference>
<evidence type="ECO:0000313" key="5">
    <source>
        <dbReference type="Proteomes" id="UP000481288"/>
    </source>
</evidence>
<evidence type="ECO:0000313" key="4">
    <source>
        <dbReference type="EMBL" id="TVY52876.1"/>
    </source>
</evidence>
<dbReference type="Gene3D" id="3.40.50.1820">
    <property type="entry name" value="alpha/beta hydrolase"/>
    <property type="match status" value="1"/>
</dbReference>
<evidence type="ECO:0000259" key="3">
    <source>
        <dbReference type="Pfam" id="PF24883"/>
    </source>
</evidence>
<dbReference type="InterPro" id="IPR001680">
    <property type="entry name" value="WD40_rpt"/>
</dbReference>
<dbReference type="Pfam" id="PF22939">
    <property type="entry name" value="WHD_GPIID"/>
    <property type="match status" value="1"/>
</dbReference>
<dbReference type="InterPro" id="IPR056884">
    <property type="entry name" value="NPHP3-like_N"/>
</dbReference>
<accession>A0A7D8YK50</accession>
<feature type="domain" description="Nephrocystin 3-like N-terminal" evidence="3">
    <location>
        <begin position="323"/>
        <end position="484"/>
    </location>
</feature>
<gene>
    <name evidence="4" type="primary">HET-E1_8</name>
    <name evidence="4" type="ORF">LCER1_G007855</name>
</gene>
<name>A0A7D8YK50_9HELO</name>
<dbReference type="PANTHER" id="PTHR10039:SF16">
    <property type="entry name" value="GPI INOSITOL-DEACYLASE"/>
    <property type="match status" value="1"/>
</dbReference>
<dbReference type="SUPFAM" id="SSF53474">
    <property type="entry name" value="alpha/beta-Hydrolases"/>
    <property type="match status" value="1"/>
</dbReference>
<dbReference type="PANTHER" id="PTHR10039">
    <property type="entry name" value="AMELOGENIN"/>
    <property type="match status" value="1"/>
</dbReference>
<evidence type="ECO:0000256" key="1">
    <source>
        <dbReference type="ARBA" id="ARBA00022737"/>
    </source>
</evidence>
<dbReference type="SUPFAM" id="SSF50969">
    <property type="entry name" value="YVTN repeat-like/Quinoprotein amine dehydrogenase"/>
    <property type="match status" value="1"/>
</dbReference>
<dbReference type="SUPFAM" id="SSF52540">
    <property type="entry name" value="P-loop containing nucleoside triphosphate hydrolases"/>
    <property type="match status" value="1"/>
</dbReference>
<dbReference type="InterPro" id="IPR054471">
    <property type="entry name" value="GPIID_WHD"/>
</dbReference>
<dbReference type="InterPro" id="IPR015943">
    <property type="entry name" value="WD40/YVTN_repeat-like_dom_sf"/>
</dbReference>
<feature type="domain" description="GPI inositol-deacylase winged helix" evidence="2">
    <location>
        <begin position="587"/>
        <end position="677"/>
    </location>
</feature>
<reference evidence="4 5" key="1">
    <citation type="submission" date="2018-05" db="EMBL/GenBank/DDBJ databases">
        <title>Whole genome sequencing for identification of molecular markers to develop diagnostic detection tools for the regulated plant pathogen Lachnellula willkommii.</title>
        <authorList>
            <person name="Giroux E."/>
            <person name="Bilodeau G."/>
        </authorList>
    </citation>
    <scope>NUCLEOTIDE SEQUENCE [LARGE SCALE GENOMIC DNA]</scope>
    <source>
        <strain evidence="4 5">CBS 625.97</strain>
    </source>
</reference>
<dbReference type="InterPro" id="IPR027417">
    <property type="entry name" value="P-loop_NTPase"/>
</dbReference>
<dbReference type="InterPro" id="IPR029058">
    <property type="entry name" value="AB_hydrolase_fold"/>
</dbReference>
<dbReference type="SMART" id="SM00320">
    <property type="entry name" value="WD40"/>
    <property type="match status" value="5"/>
</dbReference>
<comment type="caution">
    <text evidence="4">The sequence shown here is derived from an EMBL/GenBank/DDBJ whole genome shotgun (WGS) entry which is preliminary data.</text>
</comment>
<sequence length="1528" mass="171442">MSVFGGDAKNIERLAADSKGPLGLNLLYAPVEPLVDLIFVHGLGGGSRKTWSKTTSMKDFWPQEWLPKDLAFKNVRIHSFGYDSDWAKGKVNFLNIHHFSKSLLGQLTTLPCLRDAGTPIVLIGHSMGGLVIKKTYNLARQSAACKSLANRVQSTYFLATPHRGSDSAKLLSDILQFASIPREYVAELKRDSGTIQAISDDFRNYEQDLDLWSFYETLPLSLVKIFSRIIVPPDSAVIGFHDENQMPMNANHRSICKFDSIADPNYQILRNSLETTVSKILNTVRRSQQDLQHSQLKELKNYLGVLDNFDSDLATAQETRLSGTCEWFSTKHTFLDWKSFGQSAPTVLWIGAKPGAGKSILAGYALDRLRNENGNCSFFSFKHGEKSKSRLSACLRYLAFQMACSDFAVRQKLLEMQRENTKLDRDNERTIWRKLFVSGIFKTTFSSHYWIIDALDECVNPLALFDLILDNFESVPLRVPFTSRITGDIEEGFRNLSPSRYQLQQISTADTLPDIKLFVQSKAKAFRLQNDDDRTALVERILQKSNGSFLWTVLVVNELSKCYSQEDINQVFDDVPSDMKPWYQRTLEIMTQNTHGRKLARAILVWATCATKPMSLMELDIALKLDGNETSHGLEQTIAGLCGQLVTIDRLDRVQMVHETAREFLLDANLESELAIKPKEAHTQIAKACLKYLTSDELKPPRTSRCQSRIATKRGEFSQYACTTFSYHIANANPRSDDLLSLVNKFLKLNVLSWIEIIAQTQNLILFIRVAEHLRLYISACSTERSPLGREVSLIRGWTTDLIRITAKFADALVSSPSAIYSLILPFCPTSSSVYKTANNGRRLAIDDRISCIDFSQGRTSAICAGEQFLAIGLTNGTIILYHAASYQEYRSLNHGEAVKFLQFKEKSDLMASCGMKNIKIWDTRRGEIVHSFQGPQRPICLAFDHNLLIAASTIWDLDNDGARKTDRLWNDSFDQTTTQLRRPPCAIAISVSHQMLAVAYSGKPISLWDLAGNMFYGTYGRKWSNGETSTHVISALVFNPNVNFGLLAVSYLDGQLAVLDLFNDQEQRSLRANCHTLAASSDGRLLAGGAGSGIIQVYEFDTLRLLYRVKSSNIYIKQLAFSPDGLHFTDIRGSQCNVWEPTVLLCDMLGDDSSEDSSTSVVEAISSDSKVRISAMVLHQNLDVAFCGKEDGSVSVYNVRSGVQMGILYRHKSLVRILTWWPLTGAVMSVDTSNACRLDCAGTIIQMLPGEVAGKFILSTRESDHFWSITGHEEKVLKYLEKPRIRKWVQHPRSPLHIICIDAAYAKIYMWDDWSEVTCISLDIDVKGLQLKSIFSFTIDPKPQVLLEMSELNGSATTRQLYFIDVALLDFAISNKAKQDQKNDSTNTREVTAPLLSPIPQALLSPRLHSQIDFLADYVSHIIGISESGKLVFLDTHSWVCSASLESTLGSSISCSRHFFVPYDWFSGTRDIVCGLARRDVIFARNDSVAIIKGGLEYVEKVEVRLEPWSPKGGLGLDYKGSFTRLF</sequence>
<dbReference type="SUPFAM" id="SSF50978">
    <property type="entry name" value="WD40 repeat-like"/>
    <property type="match status" value="1"/>
</dbReference>
<dbReference type="Gene3D" id="2.130.10.10">
    <property type="entry name" value="YVTN repeat-like/Quinoprotein amine dehydrogenase"/>
    <property type="match status" value="2"/>
</dbReference>
<dbReference type="Proteomes" id="UP000481288">
    <property type="component" value="Unassembled WGS sequence"/>
</dbReference>
<organism evidence="4 5">
    <name type="scientific">Lachnellula cervina</name>
    <dbReference type="NCBI Taxonomy" id="1316786"/>
    <lineage>
        <taxon>Eukaryota</taxon>
        <taxon>Fungi</taxon>
        <taxon>Dikarya</taxon>
        <taxon>Ascomycota</taxon>
        <taxon>Pezizomycotina</taxon>
        <taxon>Leotiomycetes</taxon>
        <taxon>Helotiales</taxon>
        <taxon>Lachnaceae</taxon>
        <taxon>Lachnellula</taxon>
    </lineage>
</organism>
<dbReference type="EMBL" id="QGMG01000536">
    <property type="protein sequence ID" value="TVY52876.1"/>
    <property type="molecule type" value="Genomic_DNA"/>
</dbReference>
<keyword evidence="5" id="KW-1185">Reference proteome</keyword>
<dbReference type="InterPro" id="IPR036322">
    <property type="entry name" value="WD40_repeat_dom_sf"/>
</dbReference>